<evidence type="ECO:0000256" key="2">
    <source>
        <dbReference type="SAM" id="Phobius"/>
    </source>
</evidence>
<feature type="region of interest" description="Disordered" evidence="1">
    <location>
        <begin position="1"/>
        <end position="34"/>
    </location>
</feature>
<feature type="compositionally biased region" description="Low complexity" evidence="1">
    <location>
        <begin position="68"/>
        <end position="88"/>
    </location>
</feature>
<comment type="caution">
    <text evidence="3">The sequence shown here is derived from an EMBL/GenBank/DDBJ whole genome shotgun (WGS) entry which is preliminary data.</text>
</comment>
<organism evidence="3 4">
    <name type="scientific">Paractinoplanes durhamensis</name>
    <dbReference type="NCBI Taxonomy" id="113563"/>
    <lineage>
        <taxon>Bacteria</taxon>
        <taxon>Bacillati</taxon>
        <taxon>Actinomycetota</taxon>
        <taxon>Actinomycetes</taxon>
        <taxon>Micromonosporales</taxon>
        <taxon>Micromonosporaceae</taxon>
        <taxon>Paractinoplanes</taxon>
    </lineage>
</organism>
<feature type="region of interest" description="Disordered" evidence="1">
    <location>
        <begin position="63"/>
        <end position="134"/>
    </location>
</feature>
<keyword evidence="4" id="KW-1185">Reference proteome</keyword>
<feature type="compositionally biased region" description="Low complexity" evidence="1">
    <location>
        <begin position="110"/>
        <end position="127"/>
    </location>
</feature>
<name>A0ABQ3YPQ9_9ACTN</name>
<dbReference type="EMBL" id="BOML01000007">
    <property type="protein sequence ID" value="GID99572.1"/>
    <property type="molecule type" value="Genomic_DNA"/>
</dbReference>
<reference evidence="3 4" key="1">
    <citation type="submission" date="2021-01" db="EMBL/GenBank/DDBJ databases">
        <title>Whole genome shotgun sequence of Actinoplanes durhamensis NBRC 14914.</title>
        <authorList>
            <person name="Komaki H."/>
            <person name="Tamura T."/>
        </authorList>
    </citation>
    <scope>NUCLEOTIDE SEQUENCE [LARGE SCALE GENOMIC DNA]</scope>
    <source>
        <strain evidence="3 4">NBRC 14914</strain>
    </source>
</reference>
<accession>A0ABQ3YPQ9</accession>
<evidence type="ECO:0000313" key="3">
    <source>
        <dbReference type="EMBL" id="GID99572.1"/>
    </source>
</evidence>
<feature type="transmembrane region" description="Helical" evidence="2">
    <location>
        <begin position="42"/>
        <end position="60"/>
    </location>
</feature>
<keyword evidence="2" id="KW-0812">Transmembrane</keyword>
<evidence type="ECO:0008006" key="5">
    <source>
        <dbReference type="Google" id="ProtNLM"/>
    </source>
</evidence>
<dbReference type="Proteomes" id="UP000637628">
    <property type="component" value="Unassembled WGS sequence"/>
</dbReference>
<keyword evidence="2" id="KW-1133">Transmembrane helix</keyword>
<evidence type="ECO:0000256" key="1">
    <source>
        <dbReference type="SAM" id="MobiDB-lite"/>
    </source>
</evidence>
<gene>
    <name evidence="3" type="ORF">Adu01nite_09230</name>
</gene>
<evidence type="ECO:0000313" key="4">
    <source>
        <dbReference type="Proteomes" id="UP000637628"/>
    </source>
</evidence>
<protein>
    <recommendedName>
        <fullName evidence="5">Flagellar biosynthesis protein FlgA</fullName>
    </recommendedName>
</protein>
<proteinExistence type="predicted"/>
<sequence length="227" mass="22352">MSRSRTAPTGSAHPKANGNAIHVSGDGRLDPVRRHRPTRGTLLRLVAVAALLVTAAAVSWSPARSCADPRAGVAADPPRAASAAATPPRAHPTRTDRPSTGQPQPAGPSANTAGAADTAAAANTAGAGSQGVPAGRLGVPPGSLGVPVRLADPAALSLVRPGNWVDLLRIDPAGGDSTPVATSALVLEVSGADDPTTGGLLLALTPAEAEQAATNPGHGFAILIRPG</sequence>
<keyword evidence="2" id="KW-0472">Membrane</keyword>